<feature type="non-terminal residue" evidence="3">
    <location>
        <position position="1"/>
    </location>
</feature>
<evidence type="ECO:0000256" key="2">
    <source>
        <dbReference type="SAM" id="Phobius"/>
    </source>
</evidence>
<evidence type="ECO:0000313" key="3">
    <source>
        <dbReference type="EMBL" id="KKL55887.1"/>
    </source>
</evidence>
<name>A0A0F9FXM5_9ZZZZ</name>
<sequence>SEAPASERVQEVLPSPLSADDRKAEALRILRPQVKQMLGIVPNAMAVRFQDKRLALNPEELEGGTDAYCNALDALFPELEKLVKILAVLGVVIWTGGIVLSRVVMVQAIAKERAQAAARRAREEGEGHADRRSDGEAEDDGLPGDDDGADPRFL</sequence>
<feature type="transmembrane region" description="Helical" evidence="2">
    <location>
        <begin position="85"/>
        <end position="110"/>
    </location>
</feature>
<reference evidence="3" key="1">
    <citation type="journal article" date="2015" name="Nature">
        <title>Complex archaea that bridge the gap between prokaryotes and eukaryotes.</title>
        <authorList>
            <person name="Spang A."/>
            <person name="Saw J.H."/>
            <person name="Jorgensen S.L."/>
            <person name="Zaremba-Niedzwiedzka K."/>
            <person name="Martijn J."/>
            <person name="Lind A.E."/>
            <person name="van Eijk R."/>
            <person name="Schleper C."/>
            <person name="Guy L."/>
            <person name="Ettema T.J."/>
        </authorList>
    </citation>
    <scope>NUCLEOTIDE SEQUENCE</scope>
</reference>
<evidence type="ECO:0000256" key="1">
    <source>
        <dbReference type="SAM" id="MobiDB-lite"/>
    </source>
</evidence>
<protein>
    <submittedName>
        <fullName evidence="3">Uncharacterized protein</fullName>
    </submittedName>
</protein>
<comment type="caution">
    <text evidence="3">The sequence shown here is derived from an EMBL/GenBank/DDBJ whole genome shotgun (WGS) entry which is preliminary data.</text>
</comment>
<keyword evidence="2" id="KW-1133">Transmembrane helix</keyword>
<gene>
    <name evidence="3" type="ORF">LCGC14_2250950</name>
</gene>
<proteinExistence type="predicted"/>
<keyword evidence="2" id="KW-0472">Membrane</keyword>
<keyword evidence="2" id="KW-0812">Transmembrane</keyword>
<feature type="compositionally biased region" description="Basic and acidic residues" evidence="1">
    <location>
        <begin position="116"/>
        <end position="135"/>
    </location>
</feature>
<feature type="region of interest" description="Disordered" evidence="1">
    <location>
        <begin position="116"/>
        <end position="154"/>
    </location>
</feature>
<accession>A0A0F9FXM5</accession>
<dbReference type="EMBL" id="LAZR01030678">
    <property type="protein sequence ID" value="KKL55887.1"/>
    <property type="molecule type" value="Genomic_DNA"/>
</dbReference>
<organism evidence="3">
    <name type="scientific">marine sediment metagenome</name>
    <dbReference type="NCBI Taxonomy" id="412755"/>
    <lineage>
        <taxon>unclassified sequences</taxon>
        <taxon>metagenomes</taxon>
        <taxon>ecological metagenomes</taxon>
    </lineage>
</organism>
<feature type="compositionally biased region" description="Acidic residues" evidence="1">
    <location>
        <begin position="136"/>
        <end position="148"/>
    </location>
</feature>
<dbReference type="AlphaFoldDB" id="A0A0F9FXM5"/>